<gene>
    <name evidence="3" type="ORF">S01H1_54368</name>
</gene>
<keyword evidence="1" id="KW-0378">Hydrolase</keyword>
<dbReference type="PANTHER" id="PTHR32494:SF5">
    <property type="entry name" value="ALLANTOATE AMIDOHYDROLASE"/>
    <property type="match status" value="1"/>
</dbReference>
<dbReference type="Pfam" id="PF04389">
    <property type="entry name" value="Peptidase_M28"/>
    <property type="match status" value="1"/>
</dbReference>
<feature type="non-terminal residue" evidence="3">
    <location>
        <position position="177"/>
    </location>
</feature>
<dbReference type="SUPFAM" id="SSF53187">
    <property type="entry name" value="Zn-dependent exopeptidases"/>
    <property type="match status" value="1"/>
</dbReference>
<proteinExistence type="predicted"/>
<dbReference type="AlphaFoldDB" id="X0VW85"/>
<dbReference type="InterPro" id="IPR010158">
    <property type="entry name" value="Amidase_Cbmase"/>
</dbReference>
<evidence type="ECO:0000259" key="2">
    <source>
        <dbReference type="Pfam" id="PF04389"/>
    </source>
</evidence>
<evidence type="ECO:0000256" key="1">
    <source>
        <dbReference type="ARBA" id="ARBA00022801"/>
    </source>
</evidence>
<dbReference type="PANTHER" id="PTHR32494">
    <property type="entry name" value="ALLANTOATE DEIMINASE-RELATED"/>
    <property type="match status" value="1"/>
</dbReference>
<accession>X0VW85</accession>
<comment type="caution">
    <text evidence="3">The sequence shown here is derived from an EMBL/GenBank/DDBJ whole genome shotgun (WGS) entry which is preliminary data.</text>
</comment>
<organism evidence="3">
    <name type="scientific">marine sediment metagenome</name>
    <dbReference type="NCBI Taxonomy" id="412755"/>
    <lineage>
        <taxon>unclassified sequences</taxon>
        <taxon>metagenomes</taxon>
        <taxon>ecological metagenomes</taxon>
    </lineage>
</organism>
<sequence>METLRIDSGRFKRDFDELSAIGSTGDGGVHRPALGDDHLAARRWFRERIAADGLEFHQDGAGNHSAVLRSADPDARTLLLGSHLDSVPRGGRFDGALGVLAAYEALRAVRDAGLDLPLHLEAIDFTDEEGALVCLLGSRALAGTLDRDELDDPRCAPAAFDDRLERAGLTREGILDA</sequence>
<feature type="domain" description="Peptidase M28" evidence="2">
    <location>
        <begin position="67"/>
        <end position="143"/>
    </location>
</feature>
<dbReference type="GO" id="GO:0016813">
    <property type="term" value="F:hydrolase activity, acting on carbon-nitrogen (but not peptide) bonds, in linear amidines"/>
    <property type="evidence" value="ECO:0007669"/>
    <property type="project" value="InterPro"/>
</dbReference>
<dbReference type="EMBL" id="BARS01035274">
    <property type="protein sequence ID" value="GAG16703.1"/>
    <property type="molecule type" value="Genomic_DNA"/>
</dbReference>
<dbReference type="Gene3D" id="3.40.630.10">
    <property type="entry name" value="Zn peptidases"/>
    <property type="match status" value="1"/>
</dbReference>
<protein>
    <recommendedName>
        <fullName evidence="2">Peptidase M28 domain-containing protein</fullName>
    </recommendedName>
</protein>
<evidence type="ECO:0000313" key="3">
    <source>
        <dbReference type="EMBL" id="GAG16703.1"/>
    </source>
</evidence>
<name>X0VW85_9ZZZZ</name>
<reference evidence="3" key="1">
    <citation type="journal article" date="2014" name="Front. Microbiol.">
        <title>High frequency of phylogenetically diverse reductive dehalogenase-homologous genes in deep subseafloor sedimentary metagenomes.</title>
        <authorList>
            <person name="Kawai M."/>
            <person name="Futagami T."/>
            <person name="Toyoda A."/>
            <person name="Takaki Y."/>
            <person name="Nishi S."/>
            <person name="Hori S."/>
            <person name="Arai W."/>
            <person name="Tsubouchi T."/>
            <person name="Morono Y."/>
            <person name="Uchiyama I."/>
            <person name="Ito T."/>
            <person name="Fujiyama A."/>
            <person name="Inagaki F."/>
            <person name="Takami H."/>
        </authorList>
    </citation>
    <scope>NUCLEOTIDE SEQUENCE</scope>
    <source>
        <strain evidence="3">Expedition CK06-06</strain>
    </source>
</reference>
<dbReference type="InterPro" id="IPR007484">
    <property type="entry name" value="Peptidase_M28"/>
</dbReference>